<organism evidence="1 2">
    <name type="scientific">Burkholderia gladioli (strain BSR3)</name>
    <dbReference type="NCBI Taxonomy" id="999541"/>
    <lineage>
        <taxon>Bacteria</taxon>
        <taxon>Pseudomonadati</taxon>
        <taxon>Pseudomonadota</taxon>
        <taxon>Betaproteobacteria</taxon>
        <taxon>Burkholderiales</taxon>
        <taxon>Burkholderiaceae</taxon>
        <taxon>Burkholderia</taxon>
    </lineage>
</organism>
<keyword evidence="2" id="KW-1185">Reference proteome</keyword>
<dbReference type="RefSeq" id="WP_013691809.1">
    <property type="nucleotide sequence ID" value="NC_015377.1"/>
</dbReference>
<dbReference type="HOGENOM" id="CLU_166184_0_0_4"/>
<evidence type="ECO:0008006" key="3">
    <source>
        <dbReference type="Google" id="ProtNLM"/>
    </source>
</evidence>
<accession>F2LS15</accession>
<keyword evidence="1" id="KW-0614">Plasmid</keyword>
<dbReference type="eggNOG" id="COG4859">
    <property type="taxonomic scope" value="Bacteria"/>
</dbReference>
<protein>
    <recommendedName>
        <fullName evidence="3">DUF2185 domain-containing protein</fullName>
    </recommendedName>
</protein>
<dbReference type="EMBL" id="CP002602">
    <property type="protein sequence ID" value="AEA65674.1"/>
    <property type="molecule type" value="Genomic_DNA"/>
</dbReference>
<geneLocation type="plasmid" evidence="1 2">
    <name>bgla_2p</name>
</geneLocation>
<dbReference type="KEGG" id="bgd:bgla_2p0800"/>
<evidence type="ECO:0000313" key="2">
    <source>
        <dbReference type="Proteomes" id="UP000008316"/>
    </source>
</evidence>
<reference evidence="1 2" key="1">
    <citation type="journal article" date="2011" name="J. Bacteriol.">
        <title>Complete genome sequence of Burkholderia gladioli BSR3.</title>
        <authorList>
            <person name="Seo Y.S."/>
            <person name="Lim J."/>
            <person name="Choi B.S."/>
            <person name="Kim H."/>
            <person name="Goo E."/>
            <person name="Lee B."/>
            <person name="Lim J.S."/>
            <person name="Choi I.Y."/>
            <person name="Moon J.S."/>
            <person name="Kim J."/>
            <person name="Hwang I."/>
        </authorList>
    </citation>
    <scope>NUCLEOTIDE SEQUENCE [LARGE SCALE GENOMIC DNA]</scope>
    <source>
        <strain evidence="1 2">BSR3</strain>
        <plasmid evidence="1">bgla_2p</plasmid>
    </source>
</reference>
<sequence>MATREWPFPDPQNVAVIADKRILQGQDWIAYVSHDRDDGMWQFHANRTEPLNENDASVVSLKNVTDIDSTVFALSNLPVGWHAWRSSRNSEWKTAENKDC</sequence>
<dbReference type="Proteomes" id="UP000008316">
    <property type="component" value="Plasmid bgla_2p"/>
</dbReference>
<dbReference type="AlphaFoldDB" id="F2LS15"/>
<evidence type="ECO:0000313" key="1">
    <source>
        <dbReference type="EMBL" id="AEA65674.1"/>
    </source>
</evidence>
<proteinExistence type="predicted"/>
<name>F2LS15_BURGS</name>
<gene>
    <name evidence="1" type="ordered locus">bgla_2p0800</name>
</gene>